<evidence type="ECO:0000256" key="1">
    <source>
        <dbReference type="SAM" id="MobiDB-lite"/>
    </source>
</evidence>
<accession>A0A1J1IMA8</accession>
<evidence type="ECO:0000313" key="3">
    <source>
        <dbReference type="Proteomes" id="UP000183832"/>
    </source>
</evidence>
<dbReference type="AlphaFoldDB" id="A0A1J1IMA8"/>
<sequence length="270" mass="30178">MGNLVTKLTTNNVELNESDASDDNIKVEKEKTPISQTQTKTGLFKNIWSYDPRSPSSLINRTPISIFRSNSAGKFNHKELNESIESQVDMDILTPQERDSLEANTDLVTIESKNEETNLDEDFSKLPDPRSPITEITRTPIVASSSEETKKKKDDNLVKKLADKLISTALSNDEKNDEKIVTKKSKNTKNLIFEDDETNMNIFSTPPKKVLLKESEPSSRTPLSCVANTHTPKANSKAFISTSTPKSKLNNNENSKSISRIPVSSARRIH</sequence>
<dbReference type="Proteomes" id="UP000183832">
    <property type="component" value="Unassembled WGS sequence"/>
</dbReference>
<feature type="region of interest" description="Disordered" evidence="1">
    <location>
        <begin position="213"/>
        <end position="270"/>
    </location>
</feature>
<feature type="compositionally biased region" description="Polar residues" evidence="1">
    <location>
        <begin position="218"/>
        <end position="245"/>
    </location>
</feature>
<dbReference type="EMBL" id="CVRI01000054">
    <property type="protein sequence ID" value="CRL00214.1"/>
    <property type="molecule type" value="Genomic_DNA"/>
</dbReference>
<keyword evidence="3" id="KW-1185">Reference proteome</keyword>
<protein>
    <submittedName>
        <fullName evidence="2">CLUMA_CG013488, isoform A</fullName>
    </submittedName>
</protein>
<evidence type="ECO:0000313" key="2">
    <source>
        <dbReference type="EMBL" id="CRL00214.1"/>
    </source>
</evidence>
<name>A0A1J1IMA8_9DIPT</name>
<reference evidence="2 3" key="1">
    <citation type="submission" date="2015-04" db="EMBL/GenBank/DDBJ databases">
        <authorList>
            <person name="Syromyatnikov M.Y."/>
            <person name="Popov V.N."/>
        </authorList>
    </citation>
    <scope>NUCLEOTIDE SEQUENCE [LARGE SCALE GENOMIC DNA]</scope>
</reference>
<gene>
    <name evidence="2" type="ORF">CLUMA_CG013488</name>
</gene>
<feature type="compositionally biased region" description="Low complexity" evidence="1">
    <location>
        <begin position="246"/>
        <end position="259"/>
    </location>
</feature>
<dbReference type="OrthoDB" id="6337960at2759"/>
<organism evidence="2 3">
    <name type="scientific">Clunio marinus</name>
    <dbReference type="NCBI Taxonomy" id="568069"/>
    <lineage>
        <taxon>Eukaryota</taxon>
        <taxon>Metazoa</taxon>
        <taxon>Ecdysozoa</taxon>
        <taxon>Arthropoda</taxon>
        <taxon>Hexapoda</taxon>
        <taxon>Insecta</taxon>
        <taxon>Pterygota</taxon>
        <taxon>Neoptera</taxon>
        <taxon>Endopterygota</taxon>
        <taxon>Diptera</taxon>
        <taxon>Nematocera</taxon>
        <taxon>Chironomoidea</taxon>
        <taxon>Chironomidae</taxon>
        <taxon>Clunio</taxon>
    </lineage>
</organism>
<proteinExistence type="predicted"/>